<evidence type="ECO:0008006" key="4">
    <source>
        <dbReference type="Google" id="ProtNLM"/>
    </source>
</evidence>
<evidence type="ECO:0000313" key="3">
    <source>
        <dbReference type="Proteomes" id="UP000318478"/>
    </source>
</evidence>
<keyword evidence="1" id="KW-0732">Signal</keyword>
<dbReference type="Proteomes" id="UP000318478">
    <property type="component" value="Unassembled WGS sequence"/>
</dbReference>
<comment type="caution">
    <text evidence="2">The sequence shown here is derived from an EMBL/GenBank/DDBJ whole genome shotgun (WGS) entry which is preliminary data.</text>
</comment>
<sequence precursor="true">MRNHWIHRLAIGAAALAAMPATVNAGVLFSDSFNRADSANIDESLTGIVDNTGSALSADGVYSQPWVDPANETTGYDGDPGNGGGAQIGDNQLQLAVGPGTSNAYVNHNFINPEILAAGGFRVSLDVNDFSQNSEGQGGAFAVGMTAAEAAATNDAFNGNPSNAKMTNAFPTEFTDTVSDFWVGLRGDGTKELAWGNGPVPVSDPSFQVVDLDSKTGTISADFSFSSFAAGSDVAVSIYFNGVLQGTGAFQWSDSDANYIGIDTRDAQIVSLDNFSVSTLPEPGSLALLAMISGCGLVGRRL</sequence>
<evidence type="ECO:0000256" key="1">
    <source>
        <dbReference type="SAM" id="SignalP"/>
    </source>
</evidence>
<dbReference type="AlphaFoldDB" id="A0A5C5YQQ4"/>
<feature type="chain" id="PRO_5022969932" description="PEP-CTERM protein-sorting domain-containing protein" evidence="1">
    <location>
        <begin position="26"/>
        <end position="302"/>
    </location>
</feature>
<gene>
    <name evidence="2" type="ORF">Pla123a_19180</name>
</gene>
<reference evidence="2 3" key="1">
    <citation type="submission" date="2019-02" db="EMBL/GenBank/DDBJ databases">
        <title>Deep-cultivation of Planctomycetes and their phenomic and genomic characterization uncovers novel biology.</title>
        <authorList>
            <person name="Wiegand S."/>
            <person name="Jogler M."/>
            <person name="Boedeker C."/>
            <person name="Pinto D."/>
            <person name="Vollmers J."/>
            <person name="Rivas-Marin E."/>
            <person name="Kohn T."/>
            <person name="Peeters S.H."/>
            <person name="Heuer A."/>
            <person name="Rast P."/>
            <person name="Oberbeckmann S."/>
            <person name="Bunk B."/>
            <person name="Jeske O."/>
            <person name="Meyerdierks A."/>
            <person name="Storesund J.E."/>
            <person name="Kallscheuer N."/>
            <person name="Luecker S."/>
            <person name="Lage O.M."/>
            <person name="Pohl T."/>
            <person name="Merkel B.J."/>
            <person name="Hornburger P."/>
            <person name="Mueller R.-W."/>
            <person name="Bruemmer F."/>
            <person name="Labrenz M."/>
            <person name="Spormann A.M."/>
            <person name="Op Den Camp H."/>
            <person name="Overmann J."/>
            <person name="Amann R."/>
            <person name="Jetten M.S.M."/>
            <person name="Mascher T."/>
            <person name="Medema M.H."/>
            <person name="Devos D.P."/>
            <person name="Kaster A.-K."/>
            <person name="Ovreas L."/>
            <person name="Rohde M."/>
            <person name="Galperin M.Y."/>
            <person name="Jogler C."/>
        </authorList>
    </citation>
    <scope>NUCLEOTIDE SEQUENCE [LARGE SCALE GENOMIC DNA]</scope>
    <source>
        <strain evidence="2 3">Pla123a</strain>
    </source>
</reference>
<evidence type="ECO:0000313" key="2">
    <source>
        <dbReference type="EMBL" id="TWT77261.1"/>
    </source>
</evidence>
<name>A0A5C5YQQ4_9BACT</name>
<keyword evidence="3" id="KW-1185">Reference proteome</keyword>
<accession>A0A5C5YQQ4</accession>
<protein>
    <recommendedName>
        <fullName evidence="4">PEP-CTERM protein-sorting domain-containing protein</fullName>
    </recommendedName>
</protein>
<dbReference type="OrthoDB" id="240695at2"/>
<organism evidence="2 3">
    <name type="scientific">Posidoniimonas polymericola</name>
    <dbReference type="NCBI Taxonomy" id="2528002"/>
    <lineage>
        <taxon>Bacteria</taxon>
        <taxon>Pseudomonadati</taxon>
        <taxon>Planctomycetota</taxon>
        <taxon>Planctomycetia</taxon>
        <taxon>Pirellulales</taxon>
        <taxon>Lacipirellulaceae</taxon>
        <taxon>Posidoniimonas</taxon>
    </lineage>
</organism>
<dbReference type="EMBL" id="SJPO01000004">
    <property type="protein sequence ID" value="TWT77261.1"/>
    <property type="molecule type" value="Genomic_DNA"/>
</dbReference>
<feature type="signal peptide" evidence="1">
    <location>
        <begin position="1"/>
        <end position="25"/>
    </location>
</feature>
<dbReference type="RefSeq" id="WP_146586254.1">
    <property type="nucleotide sequence ID" value="NZ_SJPO01000004.1"/>
</dbReference>
<proteinExistence type="predicted"/>